<evidence type="ECO:0000256" key="1">
    <source>
        <dbReference type="SAM" id="Phobius"/>
    </source>
</evidence>
<sequence length="59" mass="6406">MGLSSAPIAGLRSGLLGSRPIPTSCRERIDPMLEDGVISLLFLSTPTNLLLLLFRILLR</sequence>
<dbReference type="EMBL" id="CP097506">
    <property type="protein sequence ID" value="URD97598.1"/>
    <property type="molecule type" value="Genomic_DNA"/>
</dbReference>
<evidence type="ECO:0000313" key="2">
    <source>
        <dbReference type="EMBL" id="URD97598.1"/>
    </source>
</evidence>
<reference evidence="2" key="1">
    <citation type="submission" date="2022-05" db="EMBL/GenBank/DDBJ databases">
        <title>The Musa troglodytarum L. genome provides insights into the mechanism of non-climacteric behaviour and enrichment of carotenoids.</title>
        <authorList>
            <person name="Wang J."/>
        </authorList>
    </citation>
    <scope>NUCLEOTIDE SEQUENCE</scope>
    <source>
        <tissue evidence="2">Leaf</tissue>
    </source>
</reference>
<protein>
    <submittedName>
        <fullName evidence="2">Uncharacterized protein</fullName>
    </submittedName>
</protein>
<dbReference type="Proteomes" id="UP001055439">
    <property type="component" value="Chromosome 4"/>
</dbReference>
<gene>
    <name evidence="2" type="ORF">MUK42_30726</name>
</gene>
<dbReference type="AlphaFoldDB" id="A0A9E7FKV5"/>
<keyword evidence="1" id="KW-0472">Membrane</keyword>
<evidence type="ECO:0000313" key="3">
    <source>
        <dbReference type="Proteomes" id="UP001055439"/>
    </source>
</evidence>
<name>A0A9E7FKV5_9LILI</name>
<feature type="transmembrane region" description="Helical" evidence="1">
    <location>
        <begin position="37"/>
        <end position="58"/>
    </location>
</feature>
<accession>A0A9E7FKV5</accession>
<proteinExistence type="predicted"/>
<organism evidence="2 3">
    <name type="scientific">Musa troglodytarum</name>
    <name type="common">fe'i banana</name>
    <dbReference type="NCBI Taxonomy" id="320322"/>
    <lineage>
        <taxon>Eukaryota</taxon>
        <taxon>Viridiplantae</taxon>
        <taxon>Streptophyta</taxon>
        <taxon>Embryophyta</taxon>
        <taxon>Tracheophyta</taxon>
        <taxon>Spermatophyta</taxon>
        <taxon>Magnoliopsida</taxon>
        <taxon>Liliopsida</taxon>
        <taxon>Zingiberales</taxon>
        <taxon>Musaceae</taxon>
        <taxon>Musa</taxon>
    </lineage>
</organism>
<keyword evidence="1" id="KW-1133">Transmembrane helix</keyword>
<keyword evidence="3" id="KW-1185">Reference proteome</keyword>
<keyword evidence="1" id="KW-0812">Transmembrane</keyword>